<dbReference type="PROSITE" id="PS50046">
    <property type="entry name" value="PHYTOCHROME_2"/>
    <property type="match status" value="1"/>
</dbReference>
<protein>
    <submittedName>
        <fullName evidence="6">PAS domain-containing protein</fullName>
    </submittedName>
</protein>
<dbReference type="InterPro" id="IPR003018">
    <property type="entry name" value="GAF"/>
</dbReference>
<dbReference type="InterPro" id="IPR035965">
    <property type="entry name" value="PAS-like_dom_sf"/>
</dbReference>
<dbReference type="GO" id="GO:0009584">
    <property type="term" value="P:detection of visible light"/>
    <property type="evidence" value="ECO:0007669"/>
    <property type="project" value="InterPro"/>
</dbReference>
<dbReference type="GO" id="GO:0006355">
    <property type="term" value="P:regulation of DNA-templated transcription"/>
    <property type="evidence" value="ECO:0007669"/>
    <property type="project" value="InterPro"/>
</dbReference>
<organism evidence="6 7">
    <name type="scientific">Rhizobium sullae</name>
    <name type="common">Rhizobium hedysari</name>
    <dbReference type="NCBI Taxonomy" id="50338"/>
    <lineage>
        <taxon>Bacteria</taxon>
        <taxon>Pseudomonadati</taxon>
        <taxon>Pseudomonadota</taxon>
        <taxon>Alphaproteobacteria</taxon>
        <taxon>Hyphomicrobiales</taxon>
        <taxon>Rhizobiaceae</taxon>
        <taxon>Rhizobium/Agrobacterium group</taxon>
        <taxon>Rhizobium</taxon>
    </lineage>
</organism>
<dbReference type="Pfam" id="PF01590">
    <property type="entry name" value="GAF"/>
    <property type="match status" value="1"/>
</dbReference>
<dbReference type="Gene3D" id="3.30.450.270">
    <property type="match status" value="1"/>
</dbReference>
<keyword evidence="2" id="KW-0716">Sensory transduction</keyword>
<dbReference type="Gene3D" id="3.30.450.20">
    <property type="entry name" value="PAS domain"/>
    <property type="match status" value="1"/>
</dbReference>
<evidence type="ECO:0000256" key="3">
    <source>
        <dbReference type="ARBA" id="ARBA00022991"/>
    </source>
</evidence>
<evidence type="ECO:0000259" key="5">
    <source>
        <dbReference type="PROSITE" id="PS50046"/>
    </source>
</evidence>
<dbReference type="InterPro" id="IPR013654">
    <property type="entry name" value="PAS_2"/>
</dbReference>
<evidence type="ECO:0000256" key="2">
    <source>
        <dbReference type="ARBA" id="ARBA00022606"/>
    </source>
</evidence>
<keyword evidence="1" id="KW-0600">Photoreceptor protein</keyword>
<dbReference type="SUPFAM" id="SSF55781">
    <property type="entry name" value="GAF domain-like"/>
    <property type="match status" value="2"/>
</dbReference>
<evidence type="ECO:0000313" key="7">
    <source>
        <dbReference type="Proteomes" id="UP000294576"/>
    </source>
</evidence>
<dbReference type="PRINTS" id="PR01033">
    <property type="entry name" value="PHYTOCHROME"/>
</dbReference>
<dbReference type="InterPro" id="IPR013515">
    <property type="entry name" value="Phytochrome_cen-reg"/>
</dbReference>
<evidence type="ECO:0000256" key="4">
    <source>
        <dbReference type="ARBA" id="ARBA00023170"/>
    </source>
</evidence>
<dbReference type="GO" id="GO:0009881">
    <property type="term" value="F:photoreceptor activity"/>
    <property type="evidence" value="ECO:0007669"/>
    <property type="project" value="UniProtKB-KW"/>
</dbReference>
<dbReference type="InterPro" id="IPR029016">
    <property type="entry name" value="GAF-like_dom_sf"/>
</dbReference>
<dbReference type="InterPro" id="IPR043150">
    <property type="entry name" value="Phytochrome_PHY_sf"/>
</dbReference>
<dbReference type="Pfam" id="PF00360">
    <property type="entry name" value="PHY"/>
    <property type="match status" value="1"/>
</dbReference>
<evidence type="ECO:0000313" key="6">
    <source>
        <dbReference type="EMBL" id="TCU14329.1"/>
    </source>
</evidence>
<sequence length="503" mass="54806">MSEPCNRADLANCDRDAILQRAAIQPFGFLLAASPDWRIVRASANLGEFLGVDYEDILGQPLSGIIMSRTLHTIRNRLTVLRGADMVERLSGIAFAEGGPIFDVALHFSGDDVVIEAEASQAGSQGGSTISLRAMMMRLDQAQTLEDFFREGARLARGITGFDRVLVHRFDEGGSGEVVAEAARPAIGSFLGFRYPAPDIPVLARTLHLRNPYRIIADVEAAPVPILPERDEHDSAIDLSLSILRSVSPSQIEYLKNMGVAASLSIPIVTDGMLWGLFTCHHYSARLPSFERRSTVEIFAQMFASRLQTRECRLALKFETKARQIVERLFTAVAGNTGLLDDPAWLAEALAGAVPADGIGVSINGRTALTGLAPSQEQFSTLIDVLNRNAPGHVFTTDHIAEFSPGAETNGDVAGLLVIPISRLPRDYVVFFRQEILRTAHWAGDPHRPGEYGPNAESLTPRGSFNTWSELARGRALQFSKAECSIAETIRMALEAFAARQGR</sequence>
<dbReference type="SMART" id="SM00065">
    <property type="entry name" value="GAF"/>
    <property type="match status" value="1"/>
</dbReference>
<comment type="caution">
    <text evidence="6">The sequence shown here is derived from an EMBL/GenBank/DDBJ whole genome shotgun (WGS) entry which is preliminary data.</text>
</comment>
<reference evidence="6 7" key="1">
    <citation type="submission" date="2019-03" db="EMBL/GenBank/DDBJ databases">
        <title>Genomic Encyclopedia of Type Strains, Phase IV (KMG-V): Genome sequencing to study the core and pangenomes of soil and plant-associated prokaryotes.</title>
        <authorList>
            <person name="Whitman W."/>
        </authorList>
    </citation>
    <scope>NUCLEOTIDE SEQUENCE [LARGE SCALE GENOMIC DNA]</scope>
    <source>
        <strain evidence="6 7">Hc14</strain>
    </source>
</reference>
<name>A0A4R3Q137_RHISU</name>
<accession>A0A4R3Q137</accession>
<keyword evidence="3" id="KW-0157">Chromophore</keyword>
<dbReference type="InterPro" id="IPR016132">
    <property type="entry name" value="Phyto_chromo_attachment"/>
</dbReference>
<evidence type="ECO:0000256" key="1">
    <source>
        <dbReference type="ARBA" id="ARBA00022543"/>
    </source>
</evidence>
<proteinExistence type="predicted"/>
<keyword evidence="4" id="KW-0675">Receptor</keyword>
<dbReference type="Proteomes" id="UP000294576">
    <property type="component" value="Unassembled WGS sequence"/>
</dbReference>
<dbReference type="SUPFAM" id="SSF55785">
    <property type="entry name" value="PYP-like sensor domain (PAS domain)"/>
    <property type="match status" value="1"/>
</dbReference>
<dbReference type="AlphaFoldDB" id="A0A4R3Q137"/>
<dbReference type="Pfam" id="PF08446">
    <property type="entry name" value="PAS_2"/>
    <property type="match status" value="1"/>
</dbReference>
<dbReference type="Gene3D" id="3.30.450.40">
    <property type="match status" value="1"/>
</dbReference>
<gene>
    <name evidence="6" type="ORF">EV132_10952</name>
</gene>
<feature type="domain" description="Phytochrome chromophore attachment site" evidence="5">
    <location>
        <begin position="144"/>
        <end position="301"/>
    </location>
</feature>
<dbReference type="InterPro" id="IPR001294">
    <property type="entry name" value="Phytochrome"/>
</dbReference>
<dbReference type="EMBL" id="SMBH01000009">
    <property type="protein sequence ID" value="TCU14329.1"/>
    <property type="molecule type" value="Genomic_DNA"/>
</dbReference>